<organism evidence="5 6">
    <name type="scientific">Scytalidium lignicola</name>
    <name type="common">Hyphomycete</name>
    <dbReference type="NCBI Taxonomy" id="5539"/>
    <lineage>
        <taxon>Eukaryota</taxon>
        <taxon>Fungi</taxon>
        <taxon>Dikarya</taxon>
        <taxon>Ascomycota</taxon>
        <taxon>Pezizomycotina</taxon>
        <taxon>Leotiomycetes</taxon>
        <taxon>Leotiomycetes incertae sedis</taxon>
        <taxon>Scytalidium</taxon>
    </lineage>
</organism>
<comment type="caution">
    <text evidence="5">The sequence shown here is derived from an EMBL/GenBank/DDBJ whole genome shotgun (WGS) entry which is preliminary data.</text>
</comment>
<feature type="domain" description="Zn(2)-C6 fungal-type" evidence="4">
    <location>
        <begin position="35"/>
        <end position="65"/>
    </location>
</feature>
<dbReference type="CDD" id="cd00067">
    <property type="entry name" value="GAL4"/>
    <property type="match status" value="1"/>
</dbReference>
<proteinExistence type="predicted"/>
<comment type="subcellular location">
    <subcellularLocation>
        <location evidence="1">Nucleus</location>
    </subcellularLocation>
</comment>
<dbReference type="Proteomes" id="UP000258309">
    <property type="component" value="Unassembled WGS sequence"/>
</dbReference>
<evidence type="ECO:0000313" key="5">
    <source>
        <dbReference type="EMBL" id="RFU31581.1"/>
    </source>
</evidence>
<evidence type="ECO:0000256" key="2">
    <source>
        <dbReference type="ARBA" id="ARBA00023242"/>
    </source>
</evidence>
<evidence type="ECO:0000313" key="6">
    <source>
        <dbReference type="Proteomes" id="UP000258309"/>
    </source>
</evidence>
<dbReference type="GO" id="GO:0005634">
    <property type="term" value="C:nucleus"/>
    <property type="evidence" value="ECO:0007669"/>
    <property type="project" value="UniProtKB-SubCell"/>
</dbReference>
<dbReference type="OrthoDB" id="434972at2759"/>
<dbReference type="GO" id="GO:0008270">
    <property type="term" value="F:zinc ion binding"/>
    <property type="evidence" value="ECO:0007669"/>
    <property type="project" value="InterPro"/>
</dbReference>
<dbReference type="EMBL" id="NCSJ02000073">
    <property type="protein sequence ID" value="RFU31581.1"/>
    <property type="molecule type" value="Genomic_DNA"/>
</dbReference>
<feature type="region of interest" description="Disordered" evidence="3">
    <location>
        <begin position="136"/>
        <end position="168"/>
    </location>
</feature>
<feature type="non-terminal residue" evidence="5">
    <location>
        <position position="616"/>
    </location>
</feature>
<feature type="non-terminal residue" evidence="5">
    <location>
        <position position="1"/>
    </location>
</feature>
<protein>
    <recommendedName>
        <fullName evidence="4">Zn(2)-C6 fungal-type domain-containing protein</fullName>
    </recommendedName>
</protein>
<evidence type="ECO:0000256" key="1">
    <source>
        <dbReference type="ARBA" id="ARBA00004123"/>
    </source>
</evidence>
<keyword evidence="2" id="KW-0539">Nucleus</keyword>
<dbReference type="OMA" id="RRVQTGC"/>
<feature type="compositionally biased region" description="Polar residues" evidence="3">
    <location>
        <begin position="72"/>
        <end position="84"/>
    </location>
</feature>
<feature type="compositionally biased region" description="Polar residues" evidence="3">
    <location>
        <begin position="95"/>
        <end position="110"/>
    </location>
</feature>
<dbReference type="STRING" id="5539.A0A3E2HER5"/>
<dbReference type="PROSITE" id="PS50048">
    <property type="entry name" value="ZN2_CY6_FUNGAL_2"/>
    <property type="match status" value="1"/>
</dbReference>
<feature type="region of interest" description="Disordered" evidence="3">
    <location>
        <begin position="1"/>
        <end position="25"/>
    </location>
</feature>
<gene>
    <name evidence="5" type="ORF">B7463_g4765</name>
</gene>
<dbReference type="PANTHER" id="PTHR37534:SF46">
    <property type="entry name" value="ZN(II)2CYS6 TRANSCRIPTION FACTOR (EUROFUNG)"/>
    <property type="match status" value="1"/>
</dbReference>
<keyword evidence="6" id="KW-1185">Reference proteome</keyword>
<dbReference type="InterPro" id="IPR001138">
    <property type="entry name" value="Zn2Cys6_DnaBD"/>
</dbReference>
<dbReference type="AlphaFoldDB" id="A0A3E2HER5"/>
<dbReference type="PROSITE" id="PS00463">
    <property type="entry name" value="ZN2_CY6_FUNGAL_1"/>
    <property type="match status" value="1"/>
</dbReference>
<accession>A0A3E2HER5</accession>
<feature type="compositionally biased region" description="Polar residues" evidence="3">
    <location>
        <begin position="1"/>
        <end position="10"/>
    </location>
</feature>
<dbReference type="Pfam" id="PF11951">
    <property type="entry name" value="Fungal_trans_2"/>
    <property type="match status" value="1"/>
</dbReference>
<name>A0A3E2HER5_SCYLI</name>
<dbReference type="Gene3D" id="4.10.240.10">
    <property type="entry name" value="Zn(2)-C6 fungal-type DNA-binding domain"/>
    <property type="match status" value="1"/>
</dbReference>
<dbReference type="InterPro" id="IPR021858">
    <property type="entry name" value="Fun_TF"/>
</dbReference>
<evidence type="ECO:0000256" key="3">
    <source>
        <dbReference type="SAM" id="MobiDB-lite"/>
    </source>
</evidence>
<dbReference type="InterPro" id="IPR036864">
    <property type="entry name" value="Zn2-C6_fun-type_DNA-bd_sf"/>
</dbReference>
<dbReference type="Pfam" id="PF00172">
    <property type="entry name" value="Zn_clus"/>
    <property type="match status" value="1"/>
</dbReference>
<feature type="region of interest" description="Disordered" evidence="3">
    <location>
        <begin position="64"/>
        <end position="112"/>
    </location>
</feature>
<reference evidence="5 6" key="1">
    <citation type="submission" date="2018-05" db="EMBL/GenBank/DDBJ databases">
        <title>Draft genome sequence of Scytalidium lignicola DSM 105466, a ubiquitous saprotrophic fungus.</title>
        <authorList>
            <person name="Buettner E."/>
            <person name="Gebauer A.M."/>
            <person name="Hofrichter M."/>
            <person name="Liers C."/>
            <person name="Kellner H."/>
        </authorList>
    </citation>
    <scope>NUCLEOTIDE SEQUENCE [LARGE SCALE GENOMIC DNA]</scope>
    <source>
        <strain evidence="5 6">DSM 105466</strain>
    </source>
</reference>
<sequence length="616" mass="68763">MAGRIENNNAPGDGEQQAEPRKKYRAVTVRRDRTGCDTCKKRKKKCDEAKPKCSDCRRLNLPCVRTIRPPATATSPSETASDGSSALPMKIEPDLSQSKISSPPNQTPLSGNIYPAAEEKSLAHRSQPIYQWLAARRPSEASSSAATDGQEPIDDTKREDEEGNSSKTDVTVVGFRRGDTPDRQSNWLPLDPMTIPYTLTLNPLDQLTNRQDQHLFHHYIHVVSRSLSIASEDGNNPFLKMLMPLASASNAVMGALLALSAVHLKYNGGYPEIAQRALMSLNKLIATGLSTSFFREQALAAILLFCIIDIREGNSSKWSWHIAAAKAVITSEGQSSGPSTHTSAWPFLLDVFEYVDYIITISKCKPPLINHESLRPQEDASSSTTSSSEQSSKVPQYSAIFGVARPLFRIIGQISELSSRRSERVNPEFDDWFRQAARMVELKLRAWKPPYQEDSLPTPSSSIISSPLNSETVYERDLREATHAALAIKWASLLRLHQIVEGYVLPHPVPSECLQHILDNLRHIRVGSAVESLMVFPLIMAGSVALSKDDRMTIRSRWLIIERTIGFGNLAKGGRMQEKVWDDMDEEMNRDSGVATKVTVNWARTRWEQYHELVLF</sequence>
<dbReference type="SUPFAM" id="SSF57701">
    <property type="entry name" value="Zn2/Cys6 DNA-binding domain"/>
    <property type="match status" value="1"/>
</dbReference>
<evidence type="ECO:0000259" key="4">
    <source>
        <dbReference type="PROSITE" id="PS50048"/>
    </source>
</evidence>
<dbReference type="GO" id="GO:0000981">
    <property type="term" value="F:DNA-binding transcription factor activity, RNA polymerase II-specific"/>
    <property type="evidence" value="ECO:0007669"/>
    <property type="project" value="InterPro"/>
</dbReference>
<dbReference type="PANTHER" id="PTHR37534">
    <property type="entry name" value="TRANSCRIPTIONAL ACTIVATOR PROTEIN UGA3"/>
    <property type="match status" value="1"/>
</dbReference>
<dbReference type="SMART" id="SM00066">
    <property type="entry name" value="GAL4"/>
    <property type="match status" value="1"/>
</dbReference>
<feature type="compositionally biased region" description="Low complexity" evidence="3">
    <location>
        <begin position="136"/>
        <end position="146"/>
    </location>
</feature>